<protein>
    <recommendedName>
        <fullName evidence="3">Cell number regulator 10</fullName>
    </recommendedName>
</protein>
<reference evidence="2" key="1">
    <citation type="submission" date="2013-01" db="EMBL/GenBank/DDBJ databases">
        <title>Draft Genome Sequence of a Mulberry Tree, Morus notabilis C.K. Schneid.</title>
        <authorList>
            <person name="He N."/>
            <person name="Zhao S."/>
        </authorList>
    </citation>
    <scope>NUCLEOTIDE SEQUENCE</scope>
</reference>
<evidence type="ECO:0008006" key="3">
    <source>
        <dbReference type="Google" id="ProtNLM"/>
    </source>
</evidence>
<evidence type="ECO:0000313" key="2">
    <source>
        <dbReference type="Proteomes" id="UP000030645"/>
    </source>
</evidence>
<dbReference type="PANTHER" id="PTHR15907">
    <property type="entry name" value="DUF614 FAMILY PROTEIN-RELATED"/>
    <property type="match status" value="1"/>
</dbReference>
<dbReference type="OrthoDB" id="1045822at2759"/>
<dbReference type="Pfam" id="PF04749">
    <property type="entry name" value="PLAC8"/>
    <property type="match status" value="1"/>
</dbReference>
<proteinExistence type="predicted"/>
<accession>W9RJ45</accession>
<evidence type="ECO:0000313" key="1">
    <source>
        <dbReference type="EMBL" id="EXB93715.1"/>
    </source>
</evidence>
<gene>
    <name evidence="1" type="ORF">L484_011709</name>
</gene>
<dbReference type="STRING" id="981085.W9RJ45"/>
<dbReference type="Proteomes" id="UP000030645">
    <property type="component" value="Unassembled WGS sequence"/>
</dbReference>
<sequence>MAQGAAYCLLMAIQCQWLYSCLYREKLRAKYGLPEEPCSDCCVHCCCELCALCQEHAELNARGLDPSKGLIYYY</sequence>
<dbReference type="KEGG" id="mnt:21394953"/>
<dbReference type="NCBIfam" id="TIGR01571">
    <property type="entry name" value="A_thal_Cys_rich"/>
    <property type="match status" value="1"/>
</dbReference>
<dbReference type="AlphaFoldDB" id="W9RJ45"/>
<dbReference type="InterPro" id="IPR006461">
    <property type="entry name" value="PLAC_motif_containing"/>
</dbReference>
<dbReference type="EMBL" id="KE345093">
    <property type="protein sequence ID" value="EXB93715.1"/>
    <property type="molecule type" value="Genomic_DNA"/>
</dbReference>
<organism evidence="1 2">
    <name type="scientific">Morus notabilis</name>
    <dbReference type="NCBI Taxonomy" id="981085"/>
    <lineage>
        <taxon>Eukaryota</taxon>
        <taxon>Viridiplantae</taxon>
        <taxon>Streptophyta</taxon>
        <taxon>Embryophyta</taxon>
        <taxon>Tracheophyta</taxon>
        <taxon>Spermatophyta</taxon>
        <taxon>Magnoliopsida</taxon>
        <taxon>eudicotyledons</taxon>
        <taxon>Gunneridae</taxon>
        <taxon>Pentapetalae</taxon>
        <taxon>rosids</taxon>
        <taxon>fabids</taxon>
        <taxon>Rosales</taxon>
        <taxon>Moraceae</taxon>
        <taxon>Moreae</taxon>
        <taxon>Morus</taxon>
    </lineage>
</organism>
<name>W9RJ45_9ROSA</name>
<keyword evidence="2" id="KW-1185">Reference proteome</keyword>